<evidence type="ECO:0000313" key="1">
    <source>
        <dbReference type="EMBL" id="SMO93029.1"/>
    </source>
</evidence>
<protein>
    <submittedName>
        <fullName evidence="1">Uncharacterized protein</fullName>
    </submittedName>
</protein>
<dbReference type="EMBL" id="FXTJ01000007">
    <property type="protein sequence ID" value="SMO93029.1"/>
    <property type="molecule type" value="Genomic_DNA"/>
</dbReference>
<sequence>MTGLPPEKAVASFDSASALLTALARALQGQDFPHLGQSRLKVPLVRAGALLPLPLRRRVYAKASGREGVPPDRLGRIDLERVAAWITDHYPARRYPAVLLGSSNGALSHLAAAAGLPWLPQTLLVPVRRPGVDPRDVGSALDFGARHAPPLLDRNPTIELHHMHDPNQDALSASQMAYFRIKWHTLPGAYERFLGDRLEPGAPVIVVRDRSSWPVTRLGPRHVFQYGAHGGMTAAEYAAEPGAPHTDEVAAEAEWGFADALGDDVHTWAIRNGHPAVDLRYDHPQDPAAGVADAFRAWLQQRGEPAQRLLVSSFIVHDPWRTITTASVPFWTFFPVRRAAQDLASYLDRASYDEVDILLFSNGIPSRGQVDAPSWELLAQRARRRGRLLGVDADAFPADFATFARYGAALRSLPPATVPWSPLTLTDLLAGLDAAPGISVTRPDRSPPADPHG</sequence>
<dbReference type="Proteomes" id="UP000317484">
    <property type="component" value="Unassembled WGS sequence"/>
</dbReference>
<keyword evidence="2" id="KW-1185">Reference proteome</keyword>
<proteinExistence type="predicted"/>
<gene>
    <name evidence="1" type="ORF">SAMN06273567_107273</name>
</gene>
<accession>A0A521FA24</accession>
<dbReference type="AlphaFoldDB" id="A0A521FA24"/>
<dbReference type="RefSeq" id="WP_142459842.1">
    <property type="nucleotide sequence ID" value="NZ_FXTJ01000007.1"/>
</dbReference>
<reference evidence="1 2" key="1">
    <citation type="submission" date="2017-05" db="EMBL/GenBank/DDBJ databases">
        <authorList>
            <person name="Varghese N."/>
            <person name="Submissions S."/>
        </authorList>
    </citation>
    <scope>NUCLEOTIDE SEQUENCE [LARGE SCALE GENOMIC DNA]</scope>
    <source>
        <strain evidence="1 2">DSM 46834</strain>
    </source>
</reference>
<evidence type="ECO:0000313" key="2">
    <source>
        <dbReference type="Proteomes" id="UP000317484"/>
    </source>
</evidence>
<name>A0A521FA24_9ACTN</name>
<organism evidence="1 2">
    <name type="scientific">Geodermatophilus aquaeductus</name>
    <dbReference type="NCBI Taxonomy" id="1564161"/>
    <lineage>
        <taxon>Bacteria</taxon>
        <taxon>Bacillati</taxon>
        <taxon>Actinomycetota</taxon>
        <taxon>Actinomycetes</taxon>
        <taxon>Geodermatophilales</taxon>
        <taxon>Geodermatophilaceae</taxon>
        <taxon>Geodermatophilus</taxon>
    </lineage>
</organism>